<protein>
    <submittedName>
        <fullName evidence="7">Phage integrase family protein</fullName>
    </submittedName>
</protein>
<dbReference type="EMBL" id="CADCUF010000215">
    <property type="protein sequence ID" value="CAA9344196.1"/>
    <property type="molecule type" value="Genomic_DNA"/>
</dbReference>
<dbReference type="PANTHER" id="PTHR30349:SF64">
    <property type="entry name" value="PROPHAGE INTEGRASE INTD-RELATED"/>
    <property type="match status" value="1"/>
</dbReference>
<sequence>MARTTVGEWCDTWLEGYRGNRVSTVKQAEVHLARIRQAFGPMQLGAVRPSHVRTWCAQLVAEGLADSYVYALHARLAQVYADAVHDGLVAKSPCSRRTSPAAGKQRAYVATTEQVWALHDVMPEHLRAAVLLGAFAGLRASEACGLRVADVDFMRGVVNPAVQYPAEPLKTETSRTAIPIPHSLTLELSAHVARWGAGTVLVNEYGRQLAPRSLDEAVQRARAKVPGLSPTFRFHDLRHYFASLLIAGGADVKVVQARVRHASAKTTLDTYGHLWPDSDESTRTVVESVLAARADSLRTTAVERG</sequence>
<dbReference type="GO" id="GO:0006310">
    <property type="term" value="P:DNA recombination"/>
    <property type="evidence" value="ECO:0007669"/>
    <property type="project" value="UniProtKB-KW"/>
</dbReference>
<dbReference type="PROSITE" id="PS51898">
    <property type="entry name" value="TYR_RECOMBINASE"/>
    <property type="match status" value="1"/>
</dbReference>
<dbReference type="SUPFAM" id="SSF56349">
    <property type="entry name" value="DNA breaking-rejoining enzymes"/>
    <property type="match status" value="1"/>
</dbReference>
<dbReference type="PANTHER" id="PTHR30349">
    <property type="entry name" value="PHAGE INTEGRASE-RELATED"/>
    <property type="match status" value="1"/>
</dbReference>
<name>A0A6J4LZM9_9ACTN</name>
<dbReference type="InterPro" id="IPR010998">
    <property type="entry name" value="Integrase_recombinase_N"/>
</dbReference>
<evidence type="ECO:0000259" key="5">
    <source>
        <dbReference type="PROSITE" id="PS51898"/>
    </source>
</evidence>
<dbReference type="Pfam" id="PF00589">
    <property type="entry name" value="Phage_integrase"/>
    <property type="match status" value="1"/>
</dbReference>
<dbReference type="GO" id="GO:0015074">
    <property type="term" value="P:DNA integration"/>
    <property type="evidence" value="ECO:0007669"/>
    <property type="project" value="InterPro"/>
</dbReference>
<reference evidence="7" key="1">
    <citation type="submission" date="2020-02" db="EMBL/GenBank/DDBJ databases">
        <authorList>
            <person name="Meier V. D."/>
        </authorList>
    </citation>
    <scope>NUCLEOTIDE SEQUENCE</scope>
    <source>
        <strain evidence="7">AVDCRST_MAG24</strain>
    </source>
</reference>
<proteinExistence type="inferred from homology"/>
<evidence type="ECO:0000313" key="7">
    <source>
        <dbReference type="EMBL" id="CAA9344196.1"/>
    </source>
</evidence>
<dbReference type="Gene3D" id="1.10.150.130">
    <property type="match status" value="1"/>
</dbReference>
<evidence type="ECO:0000256" key="1">
    <source>
        <dbReference type="ARBA" id="ARBA00008857"/>
    </source>
</evidence>
<keyword evidence="3" id="KW-0233">DNA recombination</keyword>
<feature type="domain" description="Core-binding (CB)" evidence="6">
    <location>
        <begin position="4"/>
        <end position="84"/>
    </location>
</feature>
<dbReference type="AlphaFoldDB" id="A0A6J4LZM9"/>
<feature type="domain" description="Tyr recombinase" evidence="5">
    <location>
        <begin position="105"/>
        <end position="287"/>
    </location>
</feature>
<comment type="similarity">
    <text evidence="1">Belongs to the 'phage' integrase family.</text>
</comment>
<dbReference type="InterPro" id="IPR050090">
    <property type="entry name" value="Tyrosine_recombinase_XerCD"/>
</dbReference>
<evidence type="ECO:0000256" key="3">
    <source>
        <dbReference type="ARBA" id="ARBA00023172"/>
    </source>
</evidence>
<evidence type="ECO:0000256" key="4">
    <source>
        <dbReference type="PROSITE-ProRule" id="PRU01248"/>
    </source>
</evidence>
<dbReference type="InterPro" id="IPR002104">
    <property type="entry name" value="Integrase_catalytic"/>
</dbReference>
<evidence type="ECO:0000256" key="2">
    <source>
        <dbReference type="ARBA" id="ARBA00023125"/>
    </source>
</evidence>
<gene>
    <name evidence="7" type="ORF">AVDCRST_MAG24-1428</name>
</gene>
<evidence type="ECO:0000259" key="6">
    <source>
        <dbReference type="PROSITE" id="PS51900"/>
    </source>
</evidence>
<dbReference type="PROSITE" id="PS51900">
    <property type="entry name" value="CB"/>
    <property type="match status" value="1"/>
</dbReference>
<dbReference type="InterPro" id="IPR011010">
    <property type="entry name" value="DNA_brk_join_enz"/>
</dbReference>
<dbReference type="GO" id="GO:0003677">
    <property type="term" value="F:DNA binding"/>
    <property type="evidence" value="ECO:0007669"/>
    <property type="project" value="UniProtKB-UniRule"/>
</dbReference>
<dbReference type="InterPro" id="IPR044068">
    <property type="entry name" value="CB"/>
</dbReference>
<dbReference type="CDD" id="cd01189">
    <property type="entry name" value="INT_ICEBs1_C_like"/>
    <property type="match status" value="1"/>
</dbReference>
<keyword evidence="2 4" id="KW-0238">DNA-binding</keyword>
<accession>A0A6J4LZM9</accession>
<dbReference type="InterPro" id="IPR013762">
    <property type="entry name" value="Integrase-like_cat_sf"/>
</dbReference>
<organism evidence="7">
    <name type="scientific">uncultured Nocardioidaceae bacterium</name>
    <dbReference type="NCBI Taxonomy" id="253824"/>
    <lineage>
        <taxon>Bacteria</taxon>
        <taxon>Bacillati</taxon>
        <taxon>Actinomycetota</taxon>
        <taxon>Actinomycetes</taxon>
        <taxon>Propionibacteriales</taxon>
        <taxon>Nocardioidaceae</taxon>
        <taxon>environmental samples</taxon>
    </lineage>
</organism>
<dbReference type="Gene3D" id="1.10.443.10">
    <property type="entry name" value="Intergrase catalytic core"/>
    <property type="match status" value="1"/>
</dbReference>